<evidence type="ECO:0000313" key="10">
    <source>
        <dbReference type="Proteomes" id="UP000192660"/>
    </source>
</evidence>
<gene>
    <name evidence="9" type="ORF">SAMN00768000_2793</name>
</gene>
<keyword evidence="6 7" id="KW-0472">Membrane</keyword>
<dbReference type="PANTHER" id="PTHR43652:SF2">
    <property type="entry name" value="BASIC AMINO ACID ANTIPORTER YFCC-RELATED"/>
    <property type="match status" value="1"/>
</dbReference>
<feature type="transmembrane region" description="Helical" evidence="7">
    <location>
        <begin position="526"/>
        <end position="546"/>
    </location>
</feature>
<dbReference type="SUPFAM" id="SSF116726">
    <property type="entry name" value="TrkA C-terminal domain-like"/>
    <property type="match status" value="2"/>
</dbReference>
<feature type="transmembrane region" description="Helical" evidence="7">
    <location>
        <begin position="171"/>
        <end position="194"/>
    </location>
</feature>
<dbReference type="Proteomes" id="UP000192660">
    <property type="component" value="Unassembled WGS sequence"/>
</dbReference>
<keyword evidence="5 7" id="KW-1133">Transmembrane helix</keyword>
<reference evidence="10" key="1">
    <citation type="submission" date="2017-04" db="EMBL/GenBank/DDBJ databases">
        <authorList>
            <person name="Varghese N."/>
            <person name="Submissions S."/>
        </authorList>
    </citation>
    <scope>NUCLEOTIDE SEQUENCE [LARGE SCALE GENOMIC DNA]</scope>
    <source>
        <strain evidence="10">DSM 9293</strain>
    </source>
</reference>
<dbReference type="PROSITE" id="PS51202">
    <property type="entry name" value="RCK_C"/>
    <property type="match status" value="2"/>
</dbReference>
<feature type="transmembrane region" description="Helical" evidence="7">
    <location>
        <begin position="487"/>
        <end position="514"/>
    </location>
</feature>
<feature type="domain" description="RCK C-terminal" evidence="8">
    <location>
        <begin position="205"/>
        <end position="289"/>
    </location>
</feature>
<accession>A0A1W1WJH4</accession>
<comment type="subcellular location">
    <subcellularLocation>
        <location evidence="1">Membrane</location>
        <topology evidence="1">Multi-pass membrane protein</topology>
    </subcellularLocation>
</comment>
<feature type="domain" description="RCK C-terminal" evidence="8">
    <location>
        <begin position="296"/>
        <end position="380"/>
    </location>
</feature>
<keyword evidence="10" id="KW-1185">Reference proteome</keyword>
<keyword evidence="2" id="KW-0813">Transport</keyword>
<dbReference type="RefSeq" id="WP_020373175.1">
    <property type="nucleotide sequence ID" value="NZ_FWWY01000001.1"/>
</dbReference>
<evidence type="ECO:0000256" key="6">
    <source>
        <dbReference type="ARBA" id="ARBA00023136"/>
    </source>
</evidence>
<feature type="transmembrane region" description="Helical" evidence="7">
    <location>
        <begin position="395"/>
        <end position="416"/>
    </location>
</feature>
<dbReference type="Gene3D" id="3.30.70.1450">
    <property type="entry name" value="Regulator of K+ conductance, C-terminal domain"/>
    <property type="match status" value="2"/>
</dbReference>
<feature type="transmembrane region" description="Helical" evidence="7">
    <location>
        <begin position="94"/>
        <end position="117"/>
    </location>
</feature>
<dbReference type="InterPro" id="IPR036721">
    <property type="entry name" value="RCK_C_sf"/>
</dbReference>
<dbReference type="EMBL" id="FWWY01000001">
    <property type="protein sequence ID" value="SMC06385.1"/>
    <property type="molecule type" value="Genomic_DNA"/>
</dbReference>
<evidence type="ECO:0000256" key="1">
    <source>
        <dbReference type="ARBA" id="ARBA00004141"/>
    </source>
</evidence>
<feature type="transmembrane region" description="Helical" evidence="7">
    <location>
        <begin position="27"/>
        <end position="47"/>
    </location>
</feature>
<organism evidence="9 10">
    <name type="scientific">Sulfobacillus thermosulfidooxidans (strain DSM 9293 / VKM B-1269 / AT-1)</name>
    <dbReference type="NCBI Taxonomy" id="929705"/>
    <lineage>
        <taxon>Bacteria</taxon>
        <taxon>Bacillati</taxon>
        <taxon>Bacillota</taxon>
        <taxon>Clostridia</taxon>
        <taxon>Eubacteriales</taxon>
        <taxon>Clostridiales Family XVII. Incertae Sedis</taxon>
        <taxon>Sulfobacillus</taxon>
    </lineage>
</organism>
<feature type="transmembrane region" description="Helical" evidence="7">
    <location>
        <begin position="566"/>
        <end position="589"/>
    </location>
</feature>
<evidence type="ECO:0000256" key="3">
    <source>
        <dbReference type="ARBA" id="ARBA00022692"/>
    </source>
</evidence>
<feature type="transmembrane region" description="Helical" evidence="7">
    <location>
        <begin position="422"/>
        <end position="441"/>
    </location>
</feature>
<dbReference type="PANTHER" id="PTHR43652">
    <property type="entry name" value="BASIC AMINO ACID ANTIPORTER YFCC-RELATED"/>
    <property type="match status" value="1"/>
</dbReference>
<feature type="transmembrane region" description="Helical" evidence="7">
    <location>
        <begin position="54"/>
        <end position="74"/>
    </location>
</feature>
<name>A0A1W1WJH4_SULTA</name>
<evidence type="ECO:0000313" key="9">
    <source>
        <dbReference type="EMBL" id="SMC06385.1"/>
    </source>
</evidence>
<evidence type="ECO:0000256" key="7">
    <source>
        <dbReference type="SAM" id="Phobius"/>
    </source>
</evidence>
<keyword evidence="4" id="KW-0677">Repeat</keyword>
<evidence type="ECO:0000256" key="2">
    <source>
        <dbReference type="ARBA" id="ARBA00022448"/>
    </source>
</evidence>
<dbReference type="InterPro" id="IPR006037">
    <property type="entry name" value="RCK_C"/>
</dbReference>
<dbReference type="GO" id="GO:0008324">
    <property type="term" value="F:monoatomic cation transmembrane transporter activity"/>
    <property type="evidence" value="ECO:0007669"/>
    <property type="project" value="InterPro"/>
</dbReference>
<dbReference type="InterPro" id="IPR051679">
    <property type="entry name" value="DASS-Related_Transporters"/>
</dbReference>
<evidence type="ECO:0000259" key="8">
    <source>
        <dbReference type="PROSITE" id="PS51202"/>
    </source>
</evidence>
<dbReference type="GO" id="GO:0005886">
    <property type="term" value="C:plasma membrane"/>
    <property type="evidence" value="ECO:0007669"/>
    <property type="project" value="TreeGrafter"/>
</dbReference>
<keyword evidence="3 7" id="KW-0812">Transmembrane</keyword>
<dbReference type="GO" id="GO:0006813">
    <property type="term" value="P:potassium ion transport"/>
    <property type="evidence" value="ECO:0007669"/>
    <property type="project" value="InterPro"/>
</dbReference>
<dbReference type="AlphaFoldDB" id="A0A1W1WJH4"/>
<feature type="transmembrane region" description="Helical" evidence="7">
    <location>
        <begin position="138"/>
        <end position="159"/>
    </location>
</feature>
<dbReference type="Pfam" id="PF03600">
    <property type="entry name" value="CitMHS"/>
    <property type="match status" value="1"/>
</dbReference>
<feature type="transmembrane region" description="Helical" evidence="7">
    <location>
        <begin position="448"/>
        <end position="467"/>
    </location>
</feature>
<protein>
    <submittedName>
        <fullName evidence="9">Di-and tricarboxylate transporter</fullName>
    </submittedName>
</protein>
<evidence type="ECO:0000256" key="4">
    <source>
        <dbReference type="ARBA" id="ARBA00022737"/>
    </source>
</evidence>
<proteinExistence type="predicted"/>
<dbReference type="InterPro" id="IPR004680">
    <property type="entry name" value="Cit_transptr-like_dom"/>
</dbReference>
<evidence type="ECO:0000256" key="5">
    <source>
        <dbReference type="ARBA" id="ARBA00022989"/>
    </source>
</evidence>
<dbReference type="Pfam" id="PF02080">
    <property type="entry name" value="TrkA_C"/>
    <property type="match status" value="2"/>
</dbReference>
<sequence length="591" mass="63450">MQSFIVLGIFLLAMALLASNRVRIDLIGLIVLLSLGLTDSLPPSILFSGFSSEAVILIAGMLALGEGLVASGVTDWLARFLQRIGGTGERRLSTVLMITAALPSAFISDVGLVGMFIPVVKALHQRIEVPVQKLLMPLAVAATLGGLLTMVGSAGNIVGNQALKTAGYAPISIFGITPLGVAFLLVGIGFMVSLGRFLIPNRSETPLIDNADSLRQYMSEVKLLADSPLIGKTLDTIKVFTEKGLTVTRIVRNGRVMPAHSQSRLQADDILLVLGDVDRLLNSDDQKWGMVLAADHPTESQEPSEVVVAELLLGHRAPWVGRTVIQLHLRHRYGITVLGLYRDGELVYQRLSDIRLRVGDILLVQGSPENLAALQNLHGIISLNEPIQRVPTRRYGLWLAPAILLGSLLLAALNIIDIKLAIVLGIVLMAITGILQISDAYRAIEWRIVVFVAGMIPLGTALIRTGITQKMVSALTVVNHMLGNHPTWMIAMLFLIAAMLTQVLSNIATVLVLAPVAAGLARPLHVLPDPLVMAVMVAVSASPLTPLANKVDLLIMGPGGFKYGDFLRLGIPLTVLFAAVATWLIPIFFPF</sequence>